<dbReference type="Gene3D" id="3.30.360.10">
    <property type="entry name" value="Dihydrodipicolinate Reductase, domain 2"/>
    <property type="match status" value="1"/>
</dbReference>
<feature type="domain" description="Gfo/Idh/MocA-like oxidoreductase C-terminal" evidence="1">
    <location>
        <begin position="13"/>
        <end position="98"/>
    </location>
</feature>
<evidence type="ECO:0000313" key="2">
    <source>
        <dbReference type="EMBL" id="KXB00672.1"/>
    </source>
</evidence>
<organism evidence="2 3">
    <name type="scientific">candidate division MSBL1 archaeon SCGC-AAA259O05</name>
    <dbReference type="NCBI Taxonomy" id="1698271"/>
    <lineage>
        <taxon>Archaea</taxon>
        <taxon>Methanobacteriati</taxon>
        <taxon>Methanobacteriota</taxon>
        <taxon>candidate division MSBL1</taxon>
    </lineage>
</organism>
<reference evidence="2 3" key="1">
    <citation type="journal article" date="2016" name="Sci. Rep.">
        <title>Metabolic traits of an uncultured archaeal lineage -MSBL1- from brine pools of the Red Sea.</title>
        <authorList>
            <person name="Mwirichia R."/>
            <person name="Alam I."/>
            <person name="Rashid M."/>
            <person name="Vinu M."/>
            <person name="Ba-Alawi W."/>
            <person name="Anthony Kamau A."/>
            <person name="Kamanda Ngugi D."/>
            <person name="Goker M."/>
            <person name="Klenk H.P."/>
            <person name="Bajic V."/>
            <person name="Stingl U."/>
        </authorList>
    </citation>
    <scope>NUCLEOTIDE SEQUENCE [LARGE SCALE GENOMIC DNA]</scope>
    <source>
        <strain evidence="2">SCGC-AAA259O05</strain>
    </source>
</reference>
<dbReference type="AlphaFoldDB" id="A0A133V2K0"/>
<comment type="caution">
    <text evidence="2">The sequence shown here is derived from an EMBL/GenBank/DDBJ whole genome shotgun (WGS) entry which is preliminary data.</text>
</comment>
<proteinExistence type="predicted"/>
<keyword evidence="3" id="KW-1185">Reference proteome</keyword>
<name>A0A133V2K0_9EURY</name>
<accession>A0A133V2K0</accession>
<evidence type="ECO:0000259" key="1">
    <source>
        <dbReference type="Pfam" id="PF02894"/>
    </source>
</evidence>
<dbReference type="EMBL" id="LHXV01000044">
    <property type="protein sequence ID" value="KXB00672.1"/>
    <property type="molecule type" value="Genomic_DNA"/>
</dbReference>
<evidence type="ECO:0000313" key="3">
    <source>
        <dbReference type="Proteomes" id="UP000070344"/>
    </source>
</evidence>
<protein>
    <recommendedName>
        <fullName evidence="1">Gfo/Idh/MocA-like oxidoreductase C-terminal domain-containing protein</fullName>
    </recommendedName>
</protein>
<dbReference type="Proteomes" id="UP000070344">
    <property type="component" value="Unassembled WGS sequence"/>
</dbReference>
<dbReference type="InterPro" id="IPR004104">
    <property type="entry name" value="Gfo/Idh/MocA-like_OxRdtase_C"/>
</dbReference>
<dbReference type="Pfam" id="PF02894">
    <property type="entry name" value="GFO_IDH_MocA_C"/>
    <property type="match status" value="1"/>
</dbReference>
<gene>
    <name evidence="2" type="ORF">AKJ41_03835</name>
</gene>
<sequence length="104" mass="11901">MGVEVENYDHFNNIQIHGTEGIIKASKEKYEIKLYSGEEKEPEVIKLKEKSGFKKQMGHFLDCIREEKTPRTSGIKERNNLAVIEAGYKSMAKNKAIEVGIRTE</sequence>